<dbReference type="SFLD" id="SFLDG01066">
    <property type="entry name" value="organic_radical-activating_enz"/>
    <property type="match status" value="1"/>
</dbReference>
<dbReference type="KEGG" id="cbei:LF65_04569"/>
<dbReference type="Gene3D" id="3.30.70.20">
    <property type="match status" value="1"/>
</dbReference>
<evidence type="ECO:0000256" key="9">
    <source>
        <dbReference type="ARBA" id="ARBA00047365"/>
    </source>
</evidence>
<dbReference type="InterPro" id="IPR040074">
    <property type="entry name" value="BssD/PflA/YjjW"/>
</dbReference>
<dbReference type="PANTHER" id="PTHR30352:SF4">
    <property type="entry name" value="PYRUVATE FORMATE-LYASE 2-ACTIVATING ENZYME"/>
    <property type="match status" value="1"/>
</dbReference>
<proteinExistence type="inferred from homology"/>
<dbReference type="EMBL" id="CP010086">
    <property type="protein sequence ID" value="AJH01102.2"/>
    <property type="molecule type" value="Genomic_DNA"/>
</dbReference>
<dbReference type="RefSeq" id="WP_017209046.1">
    <property type="nucleotide sequence ID" value="NZ_CP010086.2"/>
</dbReference>
<name>A0A0B5QS69_CLOBE</name>
<dbReference type="GO" id="GO:0046872">
    <property type="term" value="F:metal ion binding"/>
    <property type="evidence" value="ECO:0007669"/>
    <property type="project" value="UniProtKB-KW"/>
</dbReference>
<dbReference type="PROSITE" id="PS01087">
    <property type="entry name" value="RADICAL_ACTIVATING"/>
    <property type="match status" value="1"/>
</dbReference>
<dbReference type="InterPro" id="IPR017896">
    <property type="entry name" value="4Fe4S_Fe-S-bd"/>
</dbReference>
<keyword evidence="4" id="KW-0949">S-adenosyl-L-methionine</keyword>
<organism evidence="10 11">
    <name type="scientific">Clostridium beijerinckii</name>
    <name type="common">Clostridium MP</name>
    <dbReference type="NCBI Taxonomy" id="1520"/>
    <lineage>
        <taxon>Bacteria</taxon>
        <taxon>Bacillati</taxon>
        <taxon>Bacillota</taxon>
        <taxon>Clostridia</taxon>
        <taxon>Eubacteriales</taxon>
        <taxon>Clostridiaceae</taxon>
        <taxon>Clostridium</taxon>
    </lineage>
</organism>
<dbReference type="PIRSF" id="PIRSF000371">
    <property type="entry name" value="PFL_act_enz"/>
    <property type="match status" value="1"/>
</dbReference>
<evidence type="ECO:0000256" key="5">
    <source>
        <dbReference type="ARBA" id="ARBA00022723"/>
    </source>
</evidence>
<evidence type="ECO:0000256" key="1">
    <source>
        <dbReference type="ARBA" id="ARBA00001966"/>
    </source>
</evidence>
<dbReference type="SUPFAM" id="SSF54862">
    <property type="entry name" value="4Fe-4S ferredoxins"/>
    <property type="match status" value="1"/>
</dbReference>
<evidence type="ECO:0000313" key="11">
    <source>
        <dbReference type="Proteomes" id="UP000031866"/>
    </source>
</evidence>
<keyword evidence="3" id="KW-0004">4Fe-4S</keyword>
<evidence type="ECO:0000256" key="7">
    <source>
        <dbReference type="ARBA" id="ARBA00023004"/>
    </source>
</evidence>
<dbReference type="SFLD" id="SFLDS00029">
    <property type="entry name" value="Radical_SAM"/>
    <property type="match status" value="1"/>
</dbReference>
<dbReference type="Pfam" id="PF00037">
    <property type="entry name" value="Fer4"/>
    <property type="match status" value="2"/>
</dbReference>
<evidence type="ECO:0000256" key="8">
    <source>
        <dbReference type="ARBA" id="ARBA00023014"/>
    </source>
</evidence>
<dbReference type="GO" id="GO:0016491">
    <property type="term" value="F:oxidoreductase activity"/>
    <property type="evidence" value="ECO:0007669"/>
    <property type="project" value="UniProtKB-KW"/>
</dbReference>
<evidence type="ECO:0000313" key="10">
    <source>
        <dbReference type="EMBL" id="AJH01102.2"/>
    </source>
</evidence>
<evidence type="ECO:0000256" key="6">
    <source>
        <dbReference type="ARBA" id="ARBA00023002"/>
    </source>
</evidence>
<keyword evidence="8" id="KW-0411">Iron-sulfur</keyword>
<dbReference type="SUPFAM" id="SSF102114">
    <property type="entry name" value="Radical SAM enzymes"/>
    <property type="match status" value="1"/>
</dbReference>
<comment type="catalytic activity">
    <reaction evidence="9">
        <text>glycyl-[protein] + reduced [flavodoxin] + S-adenosyl-L-methionine = glycin-2-yl radical-[protein] + semiquinone [flavodoxin] + 5'-deoxyadenosine + L-methionine + H(+)</text>
        <dbReference type="Rhea" id="RHEA:61976"/>
        <dbReference type="Rhea" id="RHEA-COMP:10622"/>
        <dbReference type="Rhea" id="RHEA-COMP:14480"/>
        <dbReference type="Rhea" id="RHEA-COMP:15993"/>
        <dbReference type="Rhea" id="RHEA-COMP:15994"/>
        <dbReference type="ChEBI" id="CHEBI:15378"/>
        <dbReference type="ChEBI" id="CHEBI:17319"/>
        <dbReference type="ChEBI" id="CHEBI:29947"/>
        <dbReference type="ChEBI" id="CHEBI:32722"/>
        <dbReference type="ChEBI" id="CHEBI:57618"/>
        <dbReference type="ChEBI" id="CHEBI:57844"/>
        <dbReference type="ChEBI" id="CHEBI:59789"/>
        <dbReference type="ChEBI" id="CHEBI:140311"/>
    </reaction>
</comment>
<dbReference type="NCBIfam" id="TIGR02494">
    <property type="entry name" value="PFLE_PFLC"/>
    <property type="match status" value="1"/>
</dbReference>
<dbReference type="Gene3D" id="3.80.30.10">
    <property type="entry name" value="pyruvate-formate lyase- activating enzyme"/>
    <property type="match status" value="1"/>
</dbReference>
<sequence length="306" mass="34326">MMDTINYSMEGTVFDIQRFSIHDGPGIRTIVFLKGCPLSCLWCSNPESQKIKPVIMYQSANCIHCGRCISACKIGAISVNNKGFINREICTACGECSNVCPTSSLVLKGKKMTIEQVIKELKKDAINYRRSGGGITLSGGEPLVQSDFSKELFKACKAQGWHTAIETTGYANSETIEEVFPYIDLVLMDIKSTNLELHRKYTGVSNEIILNNAKRISEISKMVIRVPLIPDFNSSMQDILELCRFTKTLNNIDTIHLLPYHTYGENKYELLGRDYLMKDSRSLKEDEIEVLKKIIEDQGIKCIIGG</sequence>
<dbReference type="PANTHER" id="PTHR30352">
    <property type="entry name" value="PYRUVATE FORMATE-LYASE-ACTIVATING ENZYME"/>
    <property type="match status" value="1"/>
</dbReference>
<comment type="similarity">
    <text evidence="2">Belongs to the organic radical-activating enzymes family.</text>
</comment>
<gene>
    <name evidence="10" type="ORF">LF65_04569</name>
</gene>
<evidence type="ECO:0000256" key="4">
    <source>
        <dbReference type="ARBA" id="ARBA00022691"/>
    </source>
</evidence>
<dbReference type="Proteomes" id="UP000031866">
    <property type="component" value="Chromosome"/>
</dbReference>
<protein>
    <submittedName>
        <fullName evidence="10">Radical SAM protein</fullName>
    </submittedName>
</protein>
<comment type="cofactor">
    <cofactor evidence="1">
        <name>[4Fe-4S] cluster</name>
        <dbReference type="ChEBI" id="CHEBI:49883"/>
    </cofactor>
</comment>
<keyword evidence="6" id="KW-0560">Oxidoreductase</keyword>
<reference evidence="11" key="1">
    <citation type="submission" date="2014-12" db="EMBL/GenBank/DDBJ databases">
        <title>Genome sequence of Clostridium beijerinckii strain 59B.</title>
        <authorList>
            <person name="Little G.T."/>
            <person name="Minton N.P."/>
        </authorList>
    </citation>
    <scope>NUCLEOTIDE SEQUENCE [LARGE SCALE GENOMIC DNA]</scope>
    <source>
        <strain evidence="11">59B</strain>
    </source>
</reference>
<dbReference type="PROSITE" id="PS51918">
    <property type="entry name" value="RADICAL_SAM"/>
    <property type="match status" value="1"/>
</dbReference>
<dbReference type="InterPro" id="IPR001989">
    <property type="entry name" value="Radical_activat_CS"/>
</dbReference>
<dbReference type="PROSITE" id="PS00198">
    <property type="entry name" value="4FE4S_FER_1"/>
    <property type="match status" value="1"/>
</dbReference>
<dbReference type="SFLD" id="SFLDG01118">
    <property type="entry name" value="activating_enzymes__group_2"/>
    <property type="match status" value="1"/>
</dbReference>
<dbReference type="InterPro" id="IPR007197">
    <property type="entry name" value="rSAM"/>
</dbReference>
<evidence type="ECO:0000256" key="3">
    <source>
        <dbReference type="ARBA" id="ARBA00022485"/>
    </source>
</evidence>
<dbReference type="InterPro" id="IPR017900">
    <property type="entry name" value="4Fe4S_Fe_S_CS"/>
</dbReference>
<dbReference type="InterPro" id="IPR058240">
    <property type="entry name" value="rSAM_sf"/>
</dbReference>
<keyword evidence="5" id="KW-0479">Metal-binding</keyword>
<dbReference type="InterPro" id="IPR034457">
    <property type="entry name" value="Organic_radical-activating"/>
</dbReference>
<accession>A0A0B5QS69</accession>
<dbReference type="GO" id="GO:0051539">
    <property type="term" value="F:4 iron, 4 sulfur cluster binding"/>
    <property type="evidence" value="ECO:0007669"/>
    <property type="project" value="UniProtKB-KW"/>
</dbReference>
<dbReference type="Pfam" id="PF04055">
    <property type="entry name" value="Radical_SAM"/>
    <property type="match status" value="1"/>
</dbReference>
<dbReference type="OrthoDB" id="9782387at2"/>
<dbReference type="PROSITE" id="PS51379">
    <property type="entry name" value="4FE4S_FER_2"/>
    <property type="match status" value="2"/>
</dbReference>
<keyword evidence="7" id="KW-0408">Iron</keyword>
<dbReference type="AlphaFoldDB" id="A0A0B5QS69"/>
<evidence type="ECO:0000256" key="2">
    <source>
        <dbReference type="ARBA" id="ARBA00009777"/>
    </source>
</evidence>
<dbReference type="InterPro" id="IPR012839">
    <property type="entry name" value="Organic_radical_activase"/>
</dbReference>
<dbReference type="STRING" id="1520.LF65_04569"/>